<protein>
    <submittedName>
        <fullName evidence="1">Uncharacterized protein</fullName>
    </submittedName>
</protein>
<comment type="caution">
    <text evidence="1">The sequence shown here is derived from an EMBL/GenBank/DDBJ whole genome shotgun (WGS) entry which is preliminary data.</text>
</comment>
<sequence length="142" mass="16255">MSTWLKLLPMELEGVSPDDFIEPPHTGYKTDKVVGTMSDICKRLYTLHCQLERIAGQSSLDANYCNDKMEKKRLEAKACECVEKAGTMMAIMWIAIRDEFEIWNRYIGIRIAYKVVTCPEHEGRQMPPLLRDLLGLGDGENE</sequence>
<evidence type="ECO:0000313" key="1">
    <source>
        <dbReference type="EMBL" id="KKL94297.1"/>
    </source>
</evidence>
<organism evidence="1">
    <name type="scientific">marine sediment metagenome</name>
    <dbReference type="NCBI Taxonomy" id="412755"/>
    <lineage>
        <taxon>unclassified sequences</taxon>
        <taxon>metagenomes</taxon>
        <taxon>ecological metagenomes</taxon>
    </lineage>
</organism>
<name>A0A0F9J534_9ZZZZ</name>
<accession>A0A0F9J534</accession>
<dbReference type="AlphaFoldDB" id="A0A0F9J534"/>
<proteinExistence type="predicted"/>
<reference evidence="1" key="1">
    <citation type="journal article" date="2015" name="Nature">
        <title>Complex archaea that bridge the gap between prokaryotes and eukaryotes.</title>
        <authorList>
            <person name="Spang A."/>
            <person name="Saw J.H."/>
            <person name="Jorgensen S.L."/>
            <person name="Zaremba-Niedzwiedzka K."/>
            <person name="Martijn J."/>
            <person name="Lind A.E."/>
            <person name="van Eijk R."/>
            <person name="Schleper C."/>
            <person name="Guy L."/>
            <person name="Ettema T.J."/>
        </authorList>
    </citation>
    <scope>NUCLEOTIDE SEQUENCE</scope>
</reference>
<gene>
    <name evidence="1" type="ORF">LCGC14_1866060</name>
</gene>
<dbReference type="EMBL" id="LAZR01018962">
    <property type="protein sequence ID" value="KKL94297.1"/>
    <property type="molecule type" value="Genomic_DNA"/>
</dbReference>